<protein>
    <submittedName>
        <fullName evidence="3">Uncharacterized protein</fullName>
    </submittedName>
</protein>
<evidence type="ECO:0000313" key="3">
    <source>
        <dbReference type="EMBL" id="OXM14949.1"/>
    </source>
</evidence>
<evidence type="ECO:0000256" key="1">
    <source>
        <dbReference type="SAM" id="Coils"/>
    </source>
</evidence>
<dbReference type="Proteomes" id="UP000215145">
    <property type="component" value="Unassembled WGS sequence"/>
</dbReference>
<accession>A0A229NZ70</accession>
<dbReference type="OrthoDB" id="2473747at2"/>
<sequence>MFSFFCQDSRDRVTLDPVINKMRSQNGQPWQREAWMGPLKTFAGYLKAAKGVKAIEWASLPVIGPTLAGLAASKFGLWPIWLSSIGAVLLAFGVYYLYVRIYMGKMATIGVPEFHVEAFKAIRPKEYEMTWAQFVNKNDFTFEGLYDIVNAVFSQNNHDPSSVAYVVAYSQSQHDFLQSSIADLKNTIDEQELAIDELENELVRSENAVSYLVGIIKKVNENLYRYVNDRLGFGDMDFVTGFSLYRKEGNSLELILDKGTSGKHRTLNLDTDTHFAAVVAVKDEQEQAHYNNPYPGRHLVAFRMKMLKGETWVWCFHFDDDDERVLSLILENGIIESRQIRRLIHAFCLTLQKRSFSHKEVDQDAEAK</sequence>
<reference evidence="3 4" key="1">
    <citation type="submission" date="2017-07" db="EMBL/GenBank/DDBJ databases">
        <title>Paenibacillus herberti R33 genome sequencing and assembly.</title>
        <authorList>
            <person name="Su W."/>
        </authorList>
    </citation>
    <scope>NUCLEOTIDE SEQUENCE [LARGE SCALE GENOMIC DNA]</scope>
    <source>
        <strain evidence="3 4">R33</strain>
    </source>
</reference>
<keyword evidence="1" id="KW-0175">Coiled coil</keyword>
<dbReference type="EMBL" id="NMUQ01000002">
    <property type="protein sequence ID" value="OXM14949.1"/>
    <property type="molecule type" value="Genomic_DNA"/>
</dbReference>
<keyword evidence="2" id="KW-0472">Membrane</keyword>
<dbReference type="AlphaFoldDB" id="A0A229NZ70"/>
<comment type="caution">
    <text evidence="3">The sequence shown here is derived from an EMBL/GenBank/DDBJ whole genome shotgun (WGS) entry which is preliminary data.</text>
</comment>
<keyword evidence="2" id="KW-0812">Transmembrane</keyword>
<feature type="transmembrane region" description="Helical" evidence="2">
    <location>
        <begin position="78"/>
        <end position="98"/>
    </location>
</feature>
<name>A0A229NZ70_9BACL</name>
<feature type="coiled-coil region" evidence="1">
    <location>
        <begin position="174"/>
        <end position="208"/>
    </location>
</feature>
<gene>
    <name evidence="3" type="ORF">CGZ75_19015</name>
</gene>
<evidence type="ECO:0000256" key="2">
    <source>
        <dbReference type="SAM" id="Phobius"/>
    </source>
</evidence>
<evidence type="ECO:0000313" key="4">
    <source>
        <dbReference type="Proteomes" id="UP000215145"/>
    </source>
</evidence>
<organism evidence="3 4">
    <name type="scientific">Paenibacillus herberti</name>
    <dbReference type="NCBI Taxonomy" id="1619309"/>
    <lineage>
        <taxon>Bacteria</taxon>
        <taxon>Bacillati</taxon>
        <taxon>Bacillota</taxon>
        <taxon>Bacilli</taxon>
        <taxon>Bacillales</taxon>
        <taxon>Paenibacillaceae</taxon>
        <taxon>Paenibacillus</taxon>
    </lineage>
</organism>
<proteinExistence type="predicted"/>
<keyword evidence="2" id="KW-1133">Transmembrane helix</keyword>
<keyword evidence="4" id="KW-1185">Reference proteome</keyword>